<dbReference type="PROSITE" id="PS51257">
    <property type="entry name" value="PROKAR_LIPOPROTEIN"/>
    <property type="match status" value="1"/>
</dbReference>
<evidence type="ECO:0000313" key="2">
    <source>
        <dbReference type="EMBL" id="VDH03203.1"/>
    </source>
</evidence>
<dbReference type="Proteomes" id="UP000270205">
    <property type="component" value="Unassembled WGS sequence"/>
</dbReference>
<reference evidence="1 3" key="1">
    <citation type="submission" date="2018-06" db="EMBL/GenBank/DDBJ databases">
        <authorList>
            <consortium name="Pathogen Informatics"/>
            <person name="Doyle S."/>
        </authorList>
    </citation>
    <scope>NUCLEOTIDE SEQUENCE [LARGE SCALE GENOMIC DNA]</scope>
    <source>
        <strain evidence="1 3">NCTC11661</strain>
    </source>
</reference>
<protein>
    <recommendedName>
        <fullName evidence="5">Lipocalin-like domain-containing protein</fullName>
    </recommendedName>
</protein>
<dbReference type="AlphaFoldDB" id="A0A376C0Z0"/>
<accession>A0A376C0Z0</accession>
<evidence type="ECO:0000313" key="4">
    <source>
        <dbReference type="Proteomes" id="UP000270205"/>
    </source>
</evidence>
<gene>
    <name evidence="1" type="ORF">NCTC11661_01070</name>
    <name evidence="2" type="ORF">NCTC12929_00575</name>
</gene>
<sequence>MNKLFVLGAASIILASCASGKIAQDNRKDFLAMKGEWSLTSVNYDSSKFSIKPFDEGADINCWIGSTWKLIPNNWSGSYTLNGAGACPTLTQPIKFEVKDGNHFVFKKIAQGTKAKHNTAGYSLYLVSRTNDYFSLRQSVPLGGEMVDVVYNFQKISK</sequence>
<evidence type="ECO:0008006" key="5">
    <source>
        <dbReference type="Google" id="ProtNLM"/>
    </source>
</evidence>
<evidence type="ECO:0000313" key="3">
    <source>
        <dbReference type="Proteomes" id="UP000255515"/>
    </source>
</evidence>
<reference evidence="2 4" key="2">
    <citation type="submission" date="2018-11" db="EMBL/GenBank/DDBJ databases">
        <authorList>
            <consortium name="Pathogen Informatics"/>
        </authorList>
    </citation>
    <scope>NUCLEOTIDE SEQUENCE [LARGE SCALE GENOMIC DNA]</scope>
    <source>
        <strain evidence="2 4">NCTC12929</strain>
    </source>
</reference>
<dbReference type="EMBL" id="UFTJ01000002">
    <property type="protein sequence ID" value="SSZ55674.1"/>
    <property type="molecule type" value="Genomic_DNA"/>
</dbReference>
<dbReference type="EMBL" id="UYIV01000001">
    <property type="protein sequence ID" value="VDH03203.1"/>
    <property type="molecule type" value="Genomic_DNA"/>
</dbReference>
<dbReference type="RefSeq" id="WP_002662532.1">
    <property type="nucleotide sequence ID" value="NZ_UFTJ01000002.1"/>
</dbReference>
<name>A0A376C0Z0_9FLAO</name>
<proteinExistence type="predicted"/>
<evidence type="ECO:0000313" key="1">
    <source>
        <dbReference type="EMBL" id="SSZ55674.1"/>
    </source>
</evidence>
<dbReference type="Proteomes" id="UP000255515">
    <property type="component" value="Unassembled WGS sequence"/>
</dbReference>
<organism evidence="1 3">
    <name type="scientific">Bergeyella zoohelcum</name>
    <dbReference type="NCBI Taxonomy" id="1015"/>
    <lineage>
        <taxon>Bacteria</taxon>
        <taxon>Pseudomonadati</taxon>
        <taxon>Bacteroidota</taxon>
        <taxon>Flavobacteriia</taxon>
        <taxon>Flavobacteriales</taxon>
        <taxon>Weeksellaceae</taxon>
        <taxon>Bergeyella</taxon>
    </lineage>
</organism>